<gene>
    <name evidence="6" type="ORF">DdX_04147</name>
</gene>
<accession>A0AAD4NG81</accession>
<dbReference type="InterPro" id="IPR050985">
    <property type="entry name" value="Alpha-glycosidase_related"/>
</dbReference>
<dbReference type="PANTHER" id="PTHR43053">
    <property type="entry name" value="GLYCOSIDASE FAMILY 31"/>
    <property type="match status" value="1"/>
</dbReference>
<dbReference type="Gene3D" id="3.20.20.80">
    <property type="entry name" value="Glycosidases"/>
    <property type="match status" value="1"/>
</dbReference>
<evidence type="ECO:0000313" key="6">
    <source>
        <dbReference type="EMBL" id="KAI1723962.1"/>
    </source>
</evidence>
<proteinExistence type="inferred from homology"/>
<dbReference type="SUPFAM" id="SSF51445">
    <property type="entry name" value="(Trans)glycosidases"/>
    <property type="match status" value="1"/>
</dbReference>
<dbReference type="AlphaFoldDB" id="A0AAD4NG81"/>
<evidence type="ECO:0000313" key="7">
    <source>
        <dbReference type="Proteomes" id="UP001201812"/>
    </source>
</evidence>
<organism evidence="6 7">
    <name type="scientific">Ditylenchus destructor</name>
    <dbReference type="NCBI Taxonomy" id="166010"/>
    <lineage>
        <taxon>Eukaryota</taxon>
        <taxon>Metazoa</taxon>
        <taxon>Ecdysozoa</taxon>
        <taxon>Nematoda</taxon>
        <taxon>Chromadorea</taxon>
        <taxon>Rhabditida</taxon>
        <taxon>Tylenchina</taxon>
        <taxon>Tylenchomorpha</taxon>
        <taxon>Sphaerularioidea</taxon>
        <taxon>Anguinidae</taxon>
        <taxon>Anguininae</taxon>
        <taxon>Ditylenchus</taxon>
    </lineage>
</organism>
<dbReference type="CDD" id="cd06592">
    <property type="entry name" value="GH31_NET37"/>
    <property type="match status" value="1"/>
</dbReference>
<evidence type="ECO:0000256" key="2">
    <source>
        <dbReference type="ARBA" id="ARBA00022801"/>
    </source>
</evidence>
<dbReference type="InterPro" id="IPR000322">
    <property type="entry name" value="Glyco_hydro_31_TIM"/>
</dbReference>
<comment type="caution">
    <text evidence="6">The sequence shown here is derived from an EMBL/GenBank/DDBJ whole genome shotgun (WGS) entry which is preliminary data.</text>
</comment>
<protein>
    <submittedName>
        <fullName evidence="6">Glycosyl hydrolases family 31 domain-containing protein</fullName>
    </submittedName>
</protein>
<dbReference type="GO" id="GO:0005975">
    <property type="term" value="P:carbohydrate metabolic process"/>
    <property type="evidence" value="ECO:0007669"/>
    <property type="project" value="InterPro"/>
</dbReference>
<sequence length="611" mass="70602">MRLGRLEIAAGGRSAQLWATVSFALKIYLGDSFDESISADDIREGNNFIEILYQNGVAFRVDLEEENLFDVYKFRWQRPPVQTKVHYLKDTFAFNSDENPEQGLRPIWYGGANQPHQMWPLDPVNNTYDFTPYAVYDLFKRIAITVPPYVPLWTKLNNGYLSMQAQDDSPPYSCFPSRPPGSTFLEYEIAIDKENPTKQSKSFREFYSRTFSKYLKAPTAIPDQQMIEKPIWSTWAQFWQNVTQEGALKYSEYIRKYEFPISQLELDDKWATHYGDYEFDTKKFPDFSRMVGTLKKSGIRLTIWVHPFISLDSKNAANKSLHKYFVQNESGIPGEIEWWDGTAYAVDFTNSEAANWFAGELERFKTKYGIFSFKFDAGEVNYLPNDFRLSNGTSPMNYSSAYARLTARFGSAVENRVGSRTQDASVFLRTIDRLSTWDKMGLQTLIPSILQSSLHGYFWGLPDMIGGNGVYNADSINRLNGRPPKELFIRWTQANTFLLTLQFSFAPWDYDAETVQIIKETLVLRQKWSAYIVEQCHQSVKDKVPVIRPIWWISDAPEAFSCADQFLAATNRNVFLPEGKWREVNTGVEYYGPNTVEIDAPINRLPLFERI</sequence>
<comment type="similarity">
    <text evidence="1 4">Belongs to the glycosyl hydrolase 31 family.</text>
</comment>
<dbReference type="Pfam" id="PF01055">
    <property type="entry name" value="Glyco_hydro_31_2nd"/>
    <property type="match status" value="1"/>
</dbReference>
<keyword evidence="3 4" id="KW-0326">Glycosidase</keyword>
<evidence type="ECO:0000256" key="1">
    <source>
        <dbReference type="ARBA" id="ARBA00007806"/>
    </source>
</evidence>
<dbReference type="InterPro" id="IPR017853">
    <property type="entry name" value="GH"/>
</dbReference>
<dbReference type="Proteomes" id="UP001201812">
    <property type="component" value="Unassembled WGS sequence"/>
</dbReference>
<name>A0AAD4NG81_9BILA</name>
<keyword evidence="2 4" id="KW-0378">Hydrolase</keyword>
<keyword evidence="7" id="KW-1185">Reference proteome</keyword>
<dbReference type="Gene3D" id="2.60.40.1180">
    <property type="entry name" value="Golgi alpha-mannosidase II"/>
    <property type="match status" value="1"/>
</dbReference>
<dbReference type="SUPFAM" id="SSF51011">
    <property type="entry name" value="Glycosyl hydrolase domain"/>
    <property type="match status" value="1"/>
</dbReference>
<reference evidence="6" key="1">
    <citation type="submission" date="2022-01" db="EMBL/GenBank/DDBJ databases">
        <title>Genome Sequence Resource for Two Populations of Ditylenchus destructor, the Migratory Endoparasitic Phytonematode.</title>
        <authorList>
            <person name="Zhang H."/>
            <person name="Lin R."/>
            <person name="Xie B."/>
        </authorList>
    </citation>
    <scope>NUCLEOTIDE SEQUENCE</scope>
    <source>
        <strain evidence="6">BazhouSP</strain>
    </source>
</reference>
<dbReference type="GO" id="GO:0004553">
    <property type="term" value="F:hydrolase activity, hydrolyzing O-glycosyl compounds"/>
    <property type="evidence" value="ECO:0007669"/>
    <property type="project" value="InterPro"/>
</dbReference>
<dbReference type="InterPro" id="IPR013780">
    <property type="entry name" value="Glyco_hydro_b"/>
</dbReference>
<evidence type="ECO:0000259" key="5">
    <source>
        <dbReference type="Pfam" id="PF01055"/>
    </source>
</evidence>
<dbReference type="EMBL" id="JAKKPZ010000003">
    <property type="protein sequence ID" value="KAI1723962.1"/>
    <property type="molecule type" value="Genomic_DNA"/>
</dbReference>
<evidence type="ECO:0000256" key="3">
    <source>
        <dbReference type="ARBA" id="ARBA00023295"/>
    </source>
</evidence>
<dbReference type="PANTHER" id="PTHR43053:SF4">
    <property type="entry name" value="MYOGENESIS-REGULATING GLYCOSIDASE"/>
    <property type="match status" value="1"/>
</dbReference>
<evidence type="ECO:0000256" key="4">
    <source>
        <dbReference type="RuleBase" id="RU361185"/>
    </source>
</evidence>
<feature type="domain" description="Glycoside hydrolase family 31 TIM barrel" evidence="5">
    <location>
        <begin position="238"/>
        <end position="532"/>
    </location>
</feature>